<organism evidence="1 2">
    <name type="scientific">Roridomyces roridus</name>
    <dbReference type="NCBI Taxonomy" id="1738132"/>
    <lineage>
        <taxon>Eukaryota</taxon>
        <taxon>Fungi</taxon>
        <taxon>Dikarya</taxon>
        <taxon>Basidiomycota</taxon>
        <taxon>Agaricomycotina</taxon>
        <taxon>Agaricomycetes</taxon>
        <taxon>Agaricomycetidae</taxon>
        <taxon>Agaricales</taxon>
        <taxon>Marasmiineae</taxon>
        <taxon>Mycenaceae</taxon>
        <taxon>Roridomyces</taxon>
    </lineage>
</organism>
<name>A0AAD7BIC8_9AGAR</name>
<dbReference type="AlphaFoldDB" id="A0AAD7BIC8"/>
<dbReference type="Proteomes" id="UP001221142">
    <property type="component" value="Unassembled WGS sequence"/>
</dbReference>
<evidence type="ECO:0000313" key="2">
    <source>
        <dbReference type="Proteomes" id="UP001221142"/>
    </source>
</evidence>
<accession>A0AAD7BIC8</accession>
<dbReference type="EMBL" id="JARKIF010000015">
    <property type="protein sequence ID" value="KAJ7622115.1"/>
    <property type="molecule type" value="Genomic_DNA"/>
</dbReference>
<proteinExistence type="predicted"/>
<dbReference type="SUPFAM" id="SSF57850">
    <property type="entry name" value="RING/U-box"/>
    <property type="match status" value="1"/>
</dbReference>
<sequence>MLNLSFEKRQAVKFLEHGIIKEEANIPVSPEFSFNRYCDNLSCHKVITGIKVLCAQCMDRDGTETVDFCSGCFESPRVPAGIVHTCNHLLLKIPRPMHDGELAVIVPEAKEVARRIKASVPLTANCEYCQDPITFPLWVCMKCARDTLVCKPCGTNRCPSVLLPGSNREHAFDHPLLWINNIEPADQARAALVDPVVSSLEGRMQALEVKFDELKAMLGSFRTNSL</sequence>
<evidence type="ECO:0008006" key="3">
    <source>
        <dbReference type="Google" id="ProtNLM"/>
    </source>
</evidence>
<gene>
    <name evidence="1" type="ORF">FB45DRAFT_121914</name>
</gene>
<comment type="caution">
    <text evidence="1">The sequence shown here is derived from an EMBL/GenBank/DDBJ whole genome shotgun (WGS) entry which is preliminary data.</text>
</comment>
<protein>
    <recommendedName>
        <fullName evidence="3">ZZ-type domain-containing protein</fullName>
    </recommendedName>
</protein>
<keyword evidence="2" id="KW-1185">Reference proteome</keyword>
<evidence type="ECO:0000313" key="1">
    <source>
        <dbReference type="EMBL" id="KAJ7622115.1"/>
    </source>
</evidence>
<reference evidence="1" key="1">
    <citation type="submission" date="2023-03" db="EMBL/GenBank/DDBJ databases">
        <title>Massive genome expansion in bonnet fungi (Mycena s.s.) driven by repeated elements and novel gene families across ecological guilds.</title>
        <authorList>
            <consortium name="Lawrence Berkeley National Laboratory"/>
            <person name="Harder C.B."/>
            <person name="Miyauchi S."/>
            <person name="Viragh M."/>
            <person name="Kuo A."/>
            <person name="Thoen E."/>
            <person name="Andreopoulos B."/>
            <person name="Lu D."/>
            <person name="Skrede I."/>
            <person name="Drula E."/>
            <person name="Henrissat B."/>
            <person name="Morin E."/>
            <person name="Kohler A."/>
            <person name="Barry K."/>
            <person name="LaButti K."/>
            <person name="Morin E."/>
            <person name="Salamov A."/>
            <person name="Lipzen A."/>
            <person name="Mereny Z."/>
            <person name="Hegedus B."/>
            <person name="Baldrian P."/>
            <person name="Stursova M."/>
            <person name="Weitz H."/>
            <person name="Taylor A."/>
            <person name="Grigoriev I.V."/>
            <person name="Nagy L.G."/>
            <person name="Martin F."/>
            <person name="Kauserud H."/>
        </authorList>
    </citation>
    <scope>NUCLEOTIDE SEQUENCE</scope>
    <source>
        <strain evidence="1">9284</strain>
    </source>
</reference>